<comment type="function">
    <text evidence="1">Resistance to tetracycline by an active tetracycline efflux. This is an energy-dependent process that decreases the accumulation of the antibiotic in whole cells. This protein functions as a metal-tetracycline/H(+) antiporter.</text>
</comment>
<dbReference type="Pfam" id="PF07690">
    <property type="entry name" value="MFS_1"/>
    <property type="match status" value="1"/>
</dbReference>
<keyword evidence="5" id="KW-0050">Antiport</keyword>
<keyword evidence="9 14" id="KW-1133">Transmembrane helix</keyword>
<dbReference type="InterPro" id="IPR020846">
    <property type="entry name" value="MFS_dom"/>
</dbReference>
<dbReference type="RefSeq" id="WP_378083899.1">
    <property type="nucleotide sequence ID" value="NZ_JBHSMH010000117.1"/>
</dbReference>
<evidence type="ECO:0000256" key="2">
    <source>
        <dbReference type="ARBA" id="ARBA00004651"/>
    </source>
</evidence>
<dbReference type="EMBL" id="JBHSMH010000117">
    <property type="protein sequence ID" value="MFC5472150.1"/>
    <property type="molecule type" value="Genomic_DNA"/>
</dbReference>
<sequence>MNVPNERHADSRQSKGPILMRLMLFTVMISSMSALMFNVVLPQIGEEFRMTLAQTSRLTTAYTLIYAFGTVTYGKLANRFQLKTLITFGLTLFAAGSLVGLVSQTFWLALAGRCLQSAGSAAVPALALLIPARYFTPDKRGSAVSMTAVGVALGSALGPVVAAVISSVADWRWLFLPSLLILVLLPLFRRNLVHEPKGIAPKFDWLGGALLAASIALILLAVTKLEWTYGLAGAASLLLFVARVRSKPRKRSSSPGYSGTGPIRSCSRSFFSSDASSLLCIS</sequence>
<evidence type="ECO:0000256" key="6">
    <source>
        <dbReference type="ARBA" id="ARBA00022475"/>
    </source>
</evidence>
<evidence type="ECO:0000256" key="3">
    <source>
        <dbReference type="ARBA" id="ARBA00007520"/>
    </source>
</evidence>
<keyword evidence="11 14" id="KW-0472">Membrane</keyword>
<feature type="transmembrane region" description="Helical" evidence="14">
    <location>
        <begin position="203"/>
        <end position="221"/>
    </location>
</feature>
<feature type="domain" description="Major facilitator superfamily (MFS) profile" evidence="15">
    <location>
        <begin position="19"/>
        <end position="282"/>
    </location>
</feature>
<comment type="similarity">
    <text evidence="3">Belongs to the major facilitator superfamily. TCR/Tet family.</text>
</comment>
<feature type="transmembrane region" description="Helical" evidence="14">
    <location>
        <begin position="143"/>
        <end position="165"/>
    </location>
</feature>
<keyword evidence="17" id="KW-1185">Reference proteome</keyword>
<evidence type="ECO:0000256" key="14">
    <source>
        <dbReference type="SAM" id="Phobius"/>
    </source>
</evidence>
<evidence type="ECO:0000256" key="11">
    <source>
        <dbReference type="ARBA" id="ARBA00023136"/>
    </source>
</evidence>
<gene>
    <name evidence="16" type="ORF">ACFPPD_26050</name>
</gene>
<evidence type="ECO:0000256" key="7">
    <source>
        <dbReference type="ARBA" id="ARBA00022692"/>
    </source>
</evidence>
<evidence type="ECO:0000256" key="8">
    <source>
        <dbReference type="ARBA" id="ARBA00022781"/>
    </source>
</evidence>
<keyword evidence="12" id="KW-0046">Antibiotic resistance</keyword>
<reference evidence="17" key="1">
    <citation type="journal article" date="2019" name="Int. J. Syst. Evol. Microbiol.">
        <title>The Global Catalogue of Microorganisms (GCM) 10K type strain sequencing project: providing services to taxonomists for standard genome sequencing and annotation.</title>
        <authorList>
            <consortium name="The Broad Institute Genomics Platform"/>
            <consortium name="The Broad Institute Genome Sequencing Center for Infectious Disease"/>
            <person name="Wu L."/>
            <person name="Ma J."/>
        </authorList>
    </citation>
    <scope>NUCLEOTIDE SEQUENCE [LARGE SCALE GENOMIC DNA]</scope>
    <source>
        <strain evidence="17">CCUG 57113</strain>
    </source>
</reference>
<organism evidence="16 17">
    <name type="scientific">Cohnella suwonensis</name>
    <dbReference type="NCBI Taxonomy" id="696072"/>
    <lineage>
        <taxon>Bacteria</taxon>
        <taxon>Bacillati</taxon>
        <taxon>Bacillota</taxon>
        <taxon>Bacilli</taxon>
        <taxon>Bacillales</taxon>
        <taxon>Paenibacillaceae</taxon>
        <taxon>Cohnella</taxon>
    </lineage>
</organism>
<keyword evidence="4" id="KW-0813">Transport</keyword>
<dbReference type="PRINTS" id="PR01036">
    <property type="entry name" value="TCRTETB"/>
</dbReference>
<keyword evidence="10" id="KW-0406">Ion transport</keyword>
<feature type="transmembrane region" description="Helical" evidence="14">
    <location>
        <begin position="171"/>
        <end position="188"/>
    </location>
</feature>
<evidence type="ECO:0000313" key="16">
    <source>
        <dbReference type="EMBL" id="MFC5472150.1"/>
    </source>
</evidence>
<keyword evidence="7 14" id="KW-0812">Transmembrane</keyword>
<comment type="caution">
    <text evidence="16">The sequence shown here is derived from an EMBL/GenBank/DDBJ whole genome shotgun (WGS) entry which is preliminary data.</text>
</comment>
<evidence type="ECO:0000256" key="1">
    <source>
        <dbReference type="ARBA" id="ARBA00003279"/>
    </source>
</evidence>
<dbReference type="Gene3D" id="1.20.1720.10">
    <property type="entry name" value="Multidrug resistance protein D"/>
    <property type="match status" value="1"/>
</dbReference>
<dbReference type="PROSITE" id="PS50850">
    <property type="entry name" value="MFS"/>
    <property type="match status" value="1"/>
</dbReference>
<proteinExistence type="inferred from homology"/>
<dbReference type="PANTHER" id="PTHR23501">
    <property type="entry name" value="MAJOR FACILITATOR SUPERFAMILY"/>
    <property type="match status" value="1"/>
</dbReference>
<feature type="transmembrane region" description="Helical" evidence="14">
    <location>
        <begin position="227"/>
        <end position="244"/>
    </location>
</feature>
<protein>
    <recommendedName>
        <fullName evidence="13">Tetracycline resistance protein</fullName>
    </recommendedName>
</protein>
<dbReference type="InterPro" id="IPR036259">
    <property type="entry name" value="MFS_trans_sf"/>
</dbReference>
<comment type="subcellular location">
    <subcellularLocation>
        <location evidence="2">Cell membrane</location>
        <topology evidence="2">Multi-pass membrane protein</topology>
    </subcellularLocation>
</comment>
<feature type="transmembrane region" description="Helical" evidence="14">
    <location>
        <begin position="21"/>
        <end position="41"/>
    </location>
</feature>
<name>A0ABW0M3L0_9BACL</name>
<dbReference type="Proteomes" id="UP001596105">
    <property type="component" value="Unassembled WGS sequence"/>
</dbReference>
<feature type="transmembrane region" description="Helical" evidence="14">
    <location>
        <begin position="115"/>
        <end position="136"/>
    </location>
</feature>
<evidence type="ECO:0000256" key="9">
    <source>
        <dbReference type="ARBA" id="ARBA00022989"/>
    </source>
</evidence>
<evidence type="ECO:0000256" key="12">
    <source>
        <dbReference type="ARBA" id="ARBA00023251"/>
    </source>
</evidence>
<keyword evidence="8" id="KW-0375">Hydrogen ion transport</keyword>
<accession>A0ABW0M3L0</accession>
<evidence type="ECO:0000256" key="4">
    <source>
        <dbReference type="ARBA" id="ARBA00022448"/>
    </source>
</evidence>
<feature type="transmembrane region" description="Helical" evidence="14">
    <location>
        <begin position="85"/>
        <end position="109"/>
    </location>
</feature>
<evidence type="ECO:0000256" key="10">
    <source>
        <dbReference type="ARBA" id="ARBA00023065"/>
    </source>
</evidence>
<keyword evidence="6" id="KW-1003">Cell membrane</keyword>
<evidence type="ECO:0000313" key="17">
    <source>
        <dbReference type="Proteomes" id="UP001596105"/>
    </source>
</evidence>
<dbReference type="InterPro" id="IPR011701">
    <property type="entry name" value="MFS"/>
</dbReference>
<evidence type="ECO:0000259" key="15">
    <source>
        <dbReference type="PROSITE" id="PS50850"/>
    </source>
</evidence>
<feature type="transmembrane region" description="Helical" evidence="14">
    <location>
        <begin position="61"/>
        <end position="78"/>
    </location>
</feature>
<dbReference type="SUPFAM" id="SSF103473">
    <property type="entry name" value="MFS general substrate transporter"/>
    <property type="match status" value="1"/>
</dbReference>
<evidence type="ECO:0000256" key="5">
    <source>
        <dbReference type="ARBA" id="ARBA00022449"/>
    </source>
</evidence>
<dbReference type="PANTHER" id="PTHR23501:SF188">
    <property type="entry name" value="TETRACYCLINE RESISTANCE PROTEIN"/>
    <property type="match status" value="1"/>
</dbReference>
<evidence type="ECO:0000256" key="13">
    <source>
        <dbReference type="ARBA" id="ARBA00040630"/>
    </source>
</evidence>